<dbReference type="Proteomes" id="UP000606786">
    <property type="component" value="Unassembled WGS sequence"/>
</dbReference>
<sequence length="554" mass="61210">MEEGKGDTSCPRMYGNLFKYHWRGIIMFLAPVMLLPLMVPNYEKPLRCLYVFLLLSIYWLAGVVPLYATGILPIVLMPFMGILDSDEICKQYFTVPLAMYIGGVMVGLSSESSNLVGQIALGLLSFLGVSPRRVVLALILTTGFISMWMQNTITTAIMLPIAKAILEEFEVNGLRTREDKKPNQEEEDREATHLATGYYLAIAYAATIGGCATLLGSATNFATKGMYENLFPNTTDYIHFPKAMAYNIPWVIVALFLLYFSLSITHFGLFRPKGETAAALSGFAKSSKDVAEVVKVKLENIGGMNIHKTQVLILCVVLVMALTFRSPEFIQGWGDAMNKYNFILGATPVIAIVVLLFYLPANYNYLKYCGGKGPFPNNPTPPLLSWKYVNNNFPWGIIFIMGSGFGITKAYMDTGLSHWLSGKLSYLEGIPVPVLQLFAIFIGVFFTMFTMNVAAANVAIPIVAEMARNAKTHPINLIYPAGLACSISFLFPISTPPNALVAKEAKIGAKKMFLAGLMPTFMTMALIFVNSVSVHYLLYPDAKEFPDWAKLPEK</sequence>
<dbReference type="Pfam" id="PF00939">
    <property type="entry name" value="Na_sulph_symp"/>
    <property type="match status" value="1"/>
</dbReference>
<evidence type="ECO:0000256" key="6">
    <source>
        <dbReference type="ARBA" id="ARBA00023136"/>
    </source>
</evidence>
<organism evidence="8 9">
    <name type="scientific">Ceratitis capitata</name>
    <name type="common">Mediterranean fruit fly</name>
    <name type="synonym">Tephritis capitata</name>
    <dbReference type="NCBI Taxonomy" id="7213"/>
    <lineage>
        <taxon>Eukaryota</taxon>
        <taxon>Metazoa</taxon>
        <taxon>Ecdysozoa</taxon>
        <taxon>Arthropoda</taxon>
        <taxon>Hexapoda</taxon>
        <taxon>Insecta</taxon>
        <taxon>Pterygota</taxon>
        <taxon>Neoptera</taxon>
        <taxon>Endopterygota</taxon>
        <taxon>Diptera</taxon>
        <taxon>Brachycera</taxon>
        <taxon>Muscomorpha</taxon>
        <taxon>Tephritoidea</taxon>
        <taxon>Tephritidae</taxon>
        <taxon>Ceratitis</taxon>
        <taxon>Ceratitis</taxon>
    </lineage>
</organism>
<dbReference type="GO" id="GO:0015141">
    <property type="term" value="F:succinate transmembrane transporter activity"/>
    <property type="evidence" value="ECO:0007669"/>
    <property type="project" value="TreeGrafter"/>
</dbReference>
<protein>
    <submittedName>
        <fullName evidence="8">(Mediterranean fruit fly) hypothetical protein</fullName>
    </submittedName>
</protein>
<keyword evidence="3" id="KW-0813">Transport</keyword>
<feature type="transmembrane region" description="Helical" evidence="7">
    <location>
        <begin position="243"/>
        <end position="262"/>
    </location>
</feature>
<feature type="transmembrane region" description="Helical" evidence="7">
    <location>
        <begin position="475"/>
        <end position="493"/>
    </location>
</feature>
<feature type="transmembrane region" description="Helical" evidence="7">
    <location>
        <begin position="134"/>
        <end position="150"/>
    </location>
</feature>
<dbReference type="PROSITE" id="PS01271">
    <property type="entry name" value="NA_SULFATE"/>
    <property type="match status" value="1"/>
</dbReference>
<feature type="transmembrane region" description="Helical" evidence="7">
    <location>
        <begin position="51"/>
        <end position="77"/>
    </location>
</feature>
<dbReference type="AlphaFoldDB" id="A0A811V3L7"/>
<keyword evidence="9" id="KW-1185">Reference proteome</keyword>
<evidence type="ECO:0000256" key="2">
    <source>
        <dbReference type="ARBA" id="ARBA00006772"/>
    </source>
</evidence>
<feature type="transmembrane region" description="Helical" evidence="7">
    <location>
        <begin position="97"/>
        <end position="127"/>
    </location>
</feature>
<feature type="transmembrane region" description="Helical" evidence="7">
    <location>
        <begin position="311"/>
        <end position="330"/>
    </location>
</feature>
<dbReference type="GO" id="GO:0005886">
    <property type="term" value="C:plasma membrane"/>
    <property type="evidence" value="ECO:0007669"/>
    <property type="project" value="TreeGrafter"/>
</dbReference>
<feature type="transmembrane region" description="Helical" evidence="7">
    <location>
        <begin position="433"/>
        <end position="455"/>
    </location>
</feature>
<evidence type="ECO:0000313" key="8">
    <source>
        <dbReference type="EMBL" id="CAD7006192.1"/>
    </source>
</evidence>
<feature type="transmembrane region" description="Helical" evidence="7">
    <location>
        <begin position="342"/>
        <end position="361"/>
    </location>
</feature>
<evidence type="ECO:0000313" key="9">
    <source>
        <dbReference type="Proteomes" id="UP000606786"/>
    </source>
</evidence>
<feature type="transmembrane region" description="Helical" evidence="7">
    <location>
        <begin position="513"/>
        <end position="538"/>
    </location>
</feature>
<dbReference type="PANTHER" id="PTHR10283">
    <property type="entry name" value="SOLUTE CARRIER FAMILY 13 MEMBER"/>
    <property type="match status" value="1"/>
</dbReference>
<feature type="transmembrane region" description="Helical" evidence="7">
    <location>
        <begin position="393"/>
        <end position="412"/>
    </location>
</feature>
<evidence type="ECO:0000256" key="7">
    <source>
        <dbReference type="SAM" id="Phobius"/>
    </source>
</evidence>
<feature type="transmembrane region" description="Helical" evidence="7">
    <location>
        <begin position="198"/>
        <end position="222"/>
    </location>
</feature>
<keyword evidence="5 7" id="KW-1133">Transmembrane helix</keyword>
<accession>A0A811V3L7</accession>
<dbReference type="InterPro" id="IPR001898">
    <property type="entry name" value="SLC13A/DASS"/>
</dbReference>
<comment type="similarity">
    <text evidence="2">Belongs to the SLC13A/DASS transporter (TC 2.A.47) family. NADC subfamily.</text>
</comment>
<keyword evidence="4 7" id="KW-0812">Transmembrane</keyword>
<evidence type="ECO:0000256" key="1">
    <source>
        <dbReference type="ARBA" id="ARBA00004141"/>
    </source>
</evidence>
<evidence type="ECO:0000256" key="5">
    <source>
        <dbReference type="ARBA" id="ARBA00022989"/>
    </source>
</evidence>
<evidence type="ECO:0000256" key="4">
    <source>
        <dbReference type="ARBA" id="ARBA00022692"/>
    </source>
</evidence>
<reference evidence="8" key="1">
    <citation type="submission" date="2020-11" db="EMBL/GenBank/DDBJ databases">
        <authorList>
            <person name="Whitehead M."/>
        </authorList>
    </citation>
    <scope>NUCLEOTIDE SEQUENCE</scope>
    <source>
        <strain evidence="8">EGII</strain>
    </source>
</reference>
<proteinExistence type="inferred from homology"/>
<comment type="caution">
    <text evidence="8">The sequence shown here is derived from an EMBL/GenBank/DDBJ whole genome shotgun (WGS) entry which is preliminary data.</text>
</comment>
<dbReference type="OrthoDB" id="6493944at2759"/>
<keyword evidence="6 7" id="KW-0472">Membrane</keyword>
<gene>
    <name evidence="8" type="ORF">CCAP1982_LOCUS14521</name>
</gene>
<dbReference type="EMBL" id="CAJHJT010000034">
    <property type="protein sequence ID" value="CAD7006192.1"/>
    <property type="molecule type" value="Genomic_DNA"/>
</dbReference>
<comment type="subcellular location">
    <subcellularLocation>
        <location evidence="1">Membrane</location>
        <topology evidence="1">Multi-pass membrane protein</topology>
    </subcellularLocation>
</comment>
<evidence type="ECO:0000256" key="3">
    <source>
        <dbReference type="ARBA" id="ARBA00022448"/>
    </source>
</evidence>
<dbReference type="PANTHER" id="PTHR10283:SF82">
    <property type="entry name" value="SOLUTE CARRIER FAMILY 13 MEMBER 2"/>
    <property type="match status" value="1"/>
</dbReference>
<name>A0A811V3L7_CERCA</name>
<dbReference type="InterPro" id="IPR031312">
    <property type="entry name" value="Na/sul_symport_CS"/>
</dbReference>
<feature type="transmembrane region" description="Helical" evidence="7">
    <location>
        <begin position="20"/>
        <end position="39"/>
    </location>
</feature>
<dbReference type="GO" id="GO:0015137">
    <property type="term" value="F:citrate transmembrane transporter activity"/>
    <property type="evidence" value="ECO:0007669"/>
    <property type="project" value="TreeGrafter"/>
</dbReference>